<dbReference type="PROSITE" id="PS00615">
    <property type="entry name" value="C_TYPE_LECTIN_1"/>
    <property type="match status" value="1"/>
</dbReference>
<evidence type="ECO:0000259" key="7">
    <source>
        <dbReference type="PROSITE" id="PS51233"/>
    </source>
</evidence>
<sequence>MATGRLPVCVLLLILSLCVVNIESWLFEQRSRQVVDNIRNYVNKIMYGKDTHVIEETIHSRGKRAPKCALTDIVYQDNCYRLVASVSVDFDDAIAGCAAITTGDFQLASVLTSDELDHLRNNLPDGDFWVGADGRAGSVPGQVQTNWAWVNGDSWPADALTWLWSPGRPEVGSGNDFCGFLKKKNNYNLEDTPCSDERGYICKGENHAVQPPTGPSDFGDCVCSGWGEPHYTTFDGHHFDFQGQCSYTMVIDQSVGGPEFEIEAVNRPTVPGALVTLIDHIIVRVDGHVIELHPGEQVKVDDTLVTLPYFALSPISIILSGKFLYLTYPGKFWVSFWAEIGDVTSSALFGVHDDYQGLTGGLCGSCDSNVNNDLLKPDGQLAATDLEFGDSWKTQTSIDEECPDTEPPIDCEPDEIARISDIGLCGMITDPNGVFAPCHSVDATSVDFYFDACVFDLCFAGDDLLCDALTAYFDFCLMHNIQLQPFRTATFCPLPCPPNSAYNPCMTPCPETCLFAESCAGEPCVEGCECDNGYVLSGNICLLETNCGCFDSDDLYHQPGEEWITADCSELCTCTENDQYSCVAFGCVGIREICDVQDGVRGCYCEEGYERDVNGDCKDAENPVITCNAPDANSIVDCDNDGFEPVTFDVTATDNIAILSIVCTPDDSAPFSVAGSPHSVTCVATDTSGNTDECTFDVVVNADEIDPVFDTTLADTTIPGGDCGPGTYTYDTPTVSDNCPNSQVSCSPTSPSDFGCGPHTITCTATDASGNVATDESVVTVECTDSEGPTIELTVNEVCGCDDGDPVTFTATASDNCDGAGVPVTCTPSSGGSFNCGPNTVSCTATDGSGNPTTQDFTVNLECDITPPVVIPPTDKEVVNCDVSSTTVVDYIIDASDDCSSTLTYDCGSFNSGADFPCGSTLVTCIVSDECGNEATPVTFNVVVICDTEIPIFPDRPHIKTWTCDSEIIVDFDIPEASDDSGYVTITCDHQPGELYGCGNTRVRCTATDVCGKIKKQDWLVSVQCAPKIVGKGRPKRDTCAADGMIVDLTGYNAQNEAGDPIDYTCDIPLLGQFFPCGVTRITCITEVGLCGRTGTKRIDLEVTCDPDPPVITYSDISTLSCNGIDAVVPTLVTAIDANDGAVTPICTPSEGTSFTCGDTPVQCTATDECGNEAVVDLTVTVICDSSQGPQVIVPEDISKDTCSPTGDYVDFTVSATHESDFPLSVSCDADVETLFPCGQTTVTCEATDECGVTGYNSFVVTITCDTTYPVFTKCNPEVFAQDLDRNDEEEVAYAPEAEDECGIFLYECTPPSPSIFPCGTHDVSCTATDPFGNSDTCFFTVTVTCDPDAPVIICNDVDAVDCDLDGEFVDYDVTAESALGVPLTPVCTPPEDTTVFLVGPPTLVSCSATDDNGKISKCNFFVDVQTDNVDPEFTEPLTVQAASSDTCAGAIVTYTLPSASDDCGTPTVECGPVSGSLLPCGGTTITCIATDINDNTNILEGLAGVNCNVPGPDIQCPANIIVTDEDKDLAETVEFEAVATGTCSTPTISCTYESPNDFSCGPTVVTCTATDEVAALSAECSFSVFVICDNGPPILSCPPISVIACDQEGVPVAYSVEAFDDDGSTLDYTCDIADGSVFLPGAYVVTCSTTDPAGNSAACNFTVDIIPDNQPPVFINVLNITSDVSPTCEDKAVTYDIPTAIDNCGAVTVDCNPASGSAFSCGDTLITCTATDTQSNELTISGVVNLVCPDTLPPVLTCNSTVIVYDEDDDGIELVTYFASATDNCGEATVTCVRENPDEFSCGSTIVACTAVDLAGFTVSCDIEVIVVCDTTRPNITCDHILTVDCDKDGNEVIQYDVSGVDDDGTPITPVCNPPSGSVFTVAESPKEVICTVTDDSDNEQTCRFNVEVVPDAFDPFIVVEDYETDTTQCGGIEVDYPIPVVEDTCESTVVCVPETGSHFDCGSTTVTCTATDNNDNVDIKYFEVLVNCLGDDAPVITGVGDITEDICIGSSFDVNFDVTAMDDCDGALTPTCNPPSGHSFTCQSTEVTCSVTDSAGNVASIDFLVTINCDEEPPTFSPVQDVIVDPAHCSGSYGPFDEVEAFDNCEVDTFSCSHQPSDLFTCGTTTVSCFANDVSGNSAVVSFDVTLVCDDSEPPTVNVPEDITKESCTSTGLSVDFSASAIDDCDGDVPLQCTKDPGDHFDCGLTTVVCTAVDSSGNSYSQSFIVTVICDQGPPVLGPCSGDIVTPRDCEGDGETANFEIPTATDGCDVTVTCDYEPNEYKFPCGAPTTVTCTALDEAGTISSCTFTVTVPCDNTDPDILCPDDVIVIDCESDGQDVCWQSPVVSDDCGVDKIEYSEDIYSPLLPGEYTVVATVYDLSGNSDSCTFTVSVAEDTEPPMMDCIPGITLTDCEQDGEIATWDIPEASDNCGEVTVSCSQSSGLTVYCDNPVDVECTATDAAGLTSTQTFTINVICDTNPPVFDTGCDDCVIVDAGTDFETSVDFVKPTAHDRECSATVTCTYEPGDVFPCGSTEVTCTAEDESGNSVSCSFSVLVICECVCQATGDPHHNTFDGKAFNFQGTCTYTLVEYLQGFRIDARYALRNARRRVSVVRSVTIYLPGHVIVMLGNRQITIDGESVSRPYSLGHCSIDRAGVFTCPGLFWVRYRGINAFIGIDYSLKGTTRGLCGDCDGDITNDFRMPNGVITTNRVEFGNSWKSEYDDACPDEVDDADCPDTGDDLVLHQAKCDFLIDPNGVFSECIPVIDPSFYFDSCWYDVCITEDDNIICDYLQLYYEDCRDSGIDVDISEFRDMSTGLCPLTCPANSHYSTCVCEQSCGSFEYCIPAYCIDGCQCDDGYVREGPDCIPETECGCTVLGEYHPLGDTWTNDDCSVVCVCREDGVECLFNECEELEFCGVDEGQLGCHCRYGLDENGECKEPCDELPPDITCPYDMIEIDFDNDGTATVTVILPTATDENDVLVTCDIMGTVELDVGVTTITCVAVDSYLNSATCSYTVKVVKGIHEVQLPCTKYLFYLKNKSQHFAKHFCESEMSHLATIPNRAVNNLLVDYIESDSSLRDFCYWFGAVNVDDDEYWTYTHEDRSVCYNNWGPGQPNQYNERDCGLFWSGTSSEMRMWKTQKCAYENAFICEKP</sequence>
<dbReference type="CDD" id="cd00037">
    <property type="entry name" value="CLECT"/>
    <property type="match status" value="2"/>
</dbReference>
<proteinExistence type="predicted"/>
<dbReference type="SMART" id="SM00034">
    <property type="entry name" value="CLECT"/>
    <property type="match status" value="2"/>
</dbReference>
<dbReference type="Pfam" id="PF00059">
    <property type="entry name" value="Lectin_C"/>
    <property type="match status" value="2"/>
</dbReference>
<dbReference type="Gene3D" id="2.10.25.10">
    <property type="entry name" value="Laminin"/>
    <property type="match status" value="2"/>
</dbReference>
<feature type="domain" description="HYR" evidence="6">
    <location>
        <begin position="1589"/>
        <end position="1668"/>
    </location>
</feature>
<protein>
    <submittedName>
        <fullName evidence="9">Uncharacterized protein LOC100368720</fullName>
    </submittedName>
</protein>
<keyword evidence="2" id="KW-1015">Disulfide bond</keyword>
<dbReference type="PROSITE" id="PS50041">
    <property type="entry name" value="C_TYPE_LECTIN_2"/>
    <property type="match status" value="2"/>
</dbReference>
<dbReference type="Pfam" id="PF08742">
    <property type="entry name" value="C8"/>
    <property type="match status" value="2"/>
</dbReference>
<name>A0ABM0GMZ0_SACKO</name>
<dbReference type="Pfam" id="PF02494">
    <property type="entry name" value="HYR"/>
    <property type="match status" value="10"/>
</dbReference>
<evidence type="ECO:0000256" key="1">
    <source>
        <dbReference type="ARBA" id="ARBA00022737"/>
    </source>
</evidence>
<dbReference type="PANTHER" id="PTHR24273:SF32">
    <property type="entry name" value="HYALIN"/>
    <property type="match status" value="1"/>
</dbReference>
<evidence type="ECO:0000259" key="6">
    <source>
        <dbReference type="PROSITE" id="PS50825"/>
    </source>
</evidence>
<dbReference type="Pfam" id="PF12714">
    <property type="entry name" value="TILa"/>
    <property type="match status" value="2"/>
</dbReference>
<dbReference type="PROSITE" id="PS51233">
    <property type="entry name" value="VWFD"/>
    <property type="match status" value="2"/>
</dbReference>
<dbReference type="SUPFAM" id="SSF56436">
    <property type="entry name" value="C-type lectin-like"/>
    <property type="match status" value="2"/>
</dbReference>
<dbReference type="InterPro" id="IPR036084">
    <property type="entry name" value="Ser_inhib-like_sf"/>
</dbReference>
<feature type="signal peptide" evidence="4">
    <location>
        <begin position="1"/>
        <end position="24"/>
    </location>
</feature>
<gene>
    <name evidence="9" type="primary">LOC100368720</name>
</gene>
<dbReference type="Gene3D" id="2.60.40.10">
    <property type="entry name" value="Immunoglobulins"/>
    <property type="match status" value="2"/>
</dbReference>
<dbReference type="InterPro" id="IPR001846">
    <property type="entry name" value="VWF_type-D"/>
</dbReference>
<dbReference type="InterPro" id="IPR025615">
    <property type="entry name" value="TILa_dom"/>
</dbReference>
<dbReference type="Proteomes" id="UP000694865">
    <property type="component" value="Unplaced"/>
</dbReference>
<keyword evidence="8" id="KW-1185">Reference proteome</keyword>
<feature type="domain" description="HYR" evidence="6">
    <location>
        <begin position="618"/>
        <end position="702"/>
    </location>
</feature>
<dbReference type="InterPro" id="IPR001304">
    <property type="entry name" value="C-type_lectin-like"/>
</dbReference>
<feature type="domain" description="HYR" evidence="6">
    <location>
        <begin position="1750"/>
        <end position="1830"/>
    </location>
</feature>
<dbReference type="InterPro" id="IPR013783">
    <property type="entry name" value="Ig-like_fold"/>
</dbReference>
<dbReference type="SUPFAM" id="SSF57567">
    <property type="entry name" value="Serine protease inhibitors"/>
    <property type="match status" value="2"/>
</dbReference>
<keyword evidence="1" id="KW-0677">Repeat</keyword>
<feature type="domain" description="C-type lectin" evidence="5">
    <location>
        <begin position="75"/>
        <end position="203"/>
    </location>
</feature>
<feature type="domain" description="HYR" evidence="6">
    <location>
        <begin position="2940"/>
        <end position="3020"/>
    </location>
</feature>
<feature type="domain" description="HYR" evidence="6">
    <location>
        <begin position="1669"/>
        <end position="1749"/>
    </location>
</feature>
<evidence type="ECO:0000313" key="8">
    <source>
        <dbReference type="Proteomes" id="UP000694865"/>
    </source>
</evidence>
<evidence type="ECO:0000313" key="9">
    <source>
        <dbReference type="RefSeq" id="XP_002733486.1"/>
    </source>
</evidence>
<dbReference type="InterPro" id="IPR016186">
    <property type="entry name" value="C-type_lectin-like/link_sf"/>
</dbReference>
<dbReference type="SMART" id="SM00832">
    <property type="entry name" value="C8"/>
    <property type="match status" value="2"/>
</dbReference>
<dbReference type="SMART" id="SM00216">
    <property type="entry name" value="VWD"/>
    <property type="match status" value="2"/>
</dbReference>
<keyword evidence="3" id="KW-0325">Glycoprotein</keyword>
<evidence type="ECO:0000259" key="5">
    <source>
        <dbReference type="PROSITE" id="PS50041"/>
    </source>
</evidence>
<feature type="domain" description="HYR" evidence="6">
    <location>
        <begin position="2232"/>
        <end position="2315"/>
    </location>
</feature>
<keyword evidence="4" id="KW-0732">Signal</keyword>
<accession>A0ABM0GMZ0</accession>
<feature type="domain" description="VWFD" evidence="7">
    <location>
        <begin position="221"/>
        <end position="403"/>
    </location>
</feature>
<evidence type="ECO:0000256" key="3">
    <source>
        <dbReference type="ARBA" id="ARBA00023180"/>
    </source>
</evidence>
<dbReference type="Gene3D" id="3.10.100.10">
    <property type="entry name" value="Mannose-Binding Protein A, subunit A"/>
    <property type="match status" value="2"/>
</dbReference>
<feature type="domain" description="C-type lectin" evidence="5">
    <location>
        <begin position="3032"/>
        <end position="3150"/>
    </location>
</feature>
<dbReference type="InterPro" id="IPR014853">
    <property type="entry name" value="VWF/SSPO/ZAN-like_Cys-rich_dom"/>
</dbReference>
<evidence type="ECO:0000256" key="2">
    <source>
        <dbReference type="ARBA" id="ARBA00023157"/>
    </source>
</evidence>
<feature type="domain" description="HYR" evidence="6">
    <location>
        <begin position="2476"/>
        <end position="2558"/>
    </location>
</feature>
<reference evidence="9" key="1">
    <citation type="submission" date="2025-08" db="UniProtKB">
        <authorList>
            <consortium name="RefSeq"/>
        </authorList>
    </citation>
    <scope>IDENTIFICATION</scope>
    <source>
        <tissue evidence="9">Testes</tissue>
    </source>
</reference>
<feature type="domain" description="HYR" evidence="6">
    <location>
        <begin position="2071"/>
        <end position="2151"/>
    </location>
</feature>
<dbReference type="CDD" id="cd19941">
    <property type="entry name" value="TIL"/>
    <property type="match status" value="2"/>
</dbReference>
<dbReference type="PROSITE" id="PS50825">
    <property type="entry name" value="HYR"/>
    <property type="match status" value="11"/>
</dbReference>
<dbReference type="InterPro" id="IPR016187">
    <property type="entry name" value="CTDL_fold"/>
</dbReference>
<dbReference type="Pfam" id="PF00094">
    <property type="entry name" value="VWD"/>
    <property type="match status" value="2"/>
</dbReference>
<feature type="chain" id="PRO_5046333303" evidence="4">
    <location>
        <begin position="25"/>
        <end position="3152"/>
    </location>
</feature>
<dbReference type="RefSeq" id="XP_002733486.1">
    <property type="nucleotide sequence ID" value="XM_002733440.1"/>
</dbReference>
<dbReference type="InterPro" id="IPR002919">
    <property type="entry name" value="TIL_dom"/>
</dbReference>
<feature type="domain" description="VWFD" evidence="7">
    <location>
        <begin position="2560"/>
        <end position="2726"/>
    </location>
</feature>
<dbReference type="GeneID" id="100368720"/>
<feature type="domain" description="HYR" evidence="6">
    <location>
        <begin position="1265"/>
        <end position="1346"/>
    </location>
</feature>
<feature type="domain" description="HYR" evidence="6">
    <location>
        <begin position="2316"/>
        <end position="2395"/>
    </location>
</feature>
<dbReference type="InterPro" id="IPR003410">
    <property type="entry name" value="HYR_dom"/>
</dbReference>
<dbReference type="Pfam" id="PF01826">
    <property type="entry name" value="TIL"/>
    <property type="match status" value="2"/>
</dbReference>
<organism evidence="8 9">
    <name type="scientific">Saccoglossus kowalevskii</name>
    <name type="common">Acorn worm</name>
    <dbReference type="NCBI Taxonomy" id="10224"/>
    <lineage>
        <taxon>Eukaryota</taxon>
        <taxon>Metazoa</taxon>
        <taxon>Hemichordata</taxon>
        <taxon>Enteropneusta</taxon>
        <taxon>Harrimaniidae</taxon>
        <taxon>Saccoglossus</taxon>
    </lineage>
</organism>
<dbReference type="PANTHER" id="PTHR24273">
    <property type="entry name" value="FI04643P-RELATED"/>
    <property type="match status" value="1"/>
</dbReference>
<feature type="domain" description="HYR" evidence="6">
    <location>
        <begin position="863"/>
        <end position="946"/>
    </location>
</feature>
<evidence type="ECO:0000256" key="4">
    <source>
        <dbReference type="SAM" id="SignalP"/>
    </source>
</evidence>
<dbReference type="InterPro" id="IPR018378">
    <property type="entry name" value="C-type_lectin_CS"/>
</dbReference>